<feature type="compositionally biased region" description="Low complexity" evidence="1">
    <location>
        <begin position="497"/>
        <end position="513"/>
    </location>
</feature>
<proteinExistence type="predicted"/>
<evidence type="ECO:0000313" key="2">
    <source>
        <dbReference type="Proteomes" id="UP001652662"/>
    </source>
</evidence>
<dbReference type="GeneID" id="103556311"/>
<feature type="compositionally biased region" description="Polar residues" evidence="1">
    <location>
        <begin position="438"/>
        <end position="454"/>
    </location>
</feature>
<reference evidence="3" key="1">
    <citation type="submission" date="2025-08" db="UniProtKB">
        <authorList>
            <consortium name="RefSeq"/>
        </authorList>
    </citation>
    <scope>IDENTIFICATION</scope>
    <source>
        <tissue evidence="3">Blood</tissue>
    </source>
</reference>
<evidence type="ECO:0000313" key="3">
    <source>
        <dbReference type="RefSeq" id="XP_070454386.1"/>
    </source>
</evidence>
<dbReference type="InterPro" id="IPR024138">
    <property type="entry name" value="Pericentriolar_Pcm1"/>
</dbReference>
<feature type="region of interest" description="Disordered" evidence="1">
    <location>
        <begin position="111"/>
        <end position="139"/>
    </location>
</feature>
<feature type="compositionally biased region" description="Polar residues" evidence="1">
    <location>
        <begin position="284"/>
        <end position="299"/>
    </location>
</feature>
<dbReference type="PANTHER" id="PTHR14164:SF12">
    <property type="entry name" value="PERICENTRIOLAR MATERIAL 1 PROTEIN"/>
    <property type="match status" value="1"/>
</dbReference>
<dbReference type="Proteomes" id="UP001652662">
    <property type="component" value="Chromosome 28"/>
</dbReference>
<feature type="compositionally biased region" description="Polar residues" evidence="1">
    <location>
        <begin position="116"/>
        <end position="132"/>
    </location>
</feature>
<dbReference type="RefSeq" id="XP_070454386.1">
    <property type="nucleotide sequence ID" value="XM_070598285.1"/>
</dbReference>
<feature type="region of interest" description="Disordered" evidence="1">
    <location>
        <begin position="423"/>
        <end position="460"/>
    </location>
</feature>
<evidence type="ECO:0000256" key="1">
    <source>
        <dbReference type="SAM" id="MobiDB-lite"/>
    </source>
</evidence>
<accession>A0ABM4MNW1</accession>
<sequence length="566" mass="63170">MATGGGPFEEGMNDQDLPNWSNEGVDDRLNNMDWGGQQKKANRSSEKNKKKFGVESDKRVTNDISPESSPGVGRRRTKTPHTFPHSRYMTQMSVPEQAELEKLKQRINFSDLDQRSIGSDSQGRATAANNKRQLSENRKPFNFLPMQINTNRSKDATLSPQKREMIGSAQCKELFASALSNDLLQNCQVSEENGRGEPAMESSQIVSRLVQIRDYITKASSMREDLVEKNERSANVERLTHLIDHLKEQEKSYMKFLQKILARENEEEDVRTIDSAVGSGSVAESTSLNIDVQSEASDTTARDPQQEPMEEIENLKKQHDLLKRMLQQQEQLRALQGRQAALLALQHKAEQAIAVMDDSDKVAGAAPGHPTVPCRQPAHSPFHQREPLRVVAETTGSLSGVSITSELNEELNDLIQRFHNQLRDSQPPAVPDNRRQAESLSLSREVSQSRNPSVSEHLPDEKVQLFSKMRVLQEKKQKMDKLLGELHTLRDQHLNNSSFVPSSVSPQRSVDQRITSSAPSAPVGLAPVVNGESNSLTSSVPYPAASLVSQNESENEGHLNPTEKLQ</sequence>
<name>A0ABM4MNW1_EQUPR</name>
<feature type="compositionally biased region" description="Polar residues" evidence="1">
    <location>
        <begin position="531"/>
        <end position="540"/>
    </location>
</feature>
<dbReference type="PANTHER" id="PTHR14164">
    <property type="entry name" value="PERICENTRIOLAR MATERIAL 1-RELATED"/>
    <property type="match status" value="1"/>
</dbReference>
<feature type="compositionally biased region" description="Basic and acidic residues" evidence="1">
    <location>
        <begin position="43"/>
        <end position="61"/>
    </location>
</feature>
<feature type="region of interest" description="Disordered" evidence="1">
    <location>
        <begin position="494"/>
        <end position="566"/>
    </location>
</feature>
<keyword evidence="2" id="KW-1185">Reference proteome</keyword>
<protein>
    <submittedName>
        <fullName evidence="3">Pericentriolar material 1 protein isoform X15</fullName>
    </submittedName>
</protein>
<feature type="region of interest" description="Disordered" evidence="1">
    <location>
        <begin position="1"/>
        <end position="92"/>
    </location>
</feature>
<gene>
    <name evidence="3" type="primary">PCM1</name>
</gene>
<feature type="region of interest" description="Disordered" evidence="1">
    <location>
        <begin position="284"/>
        <end position="308"/>
    </location>
</feature>
<organism evidence="2 3">
    <name type="scientific">Equus przewalskii</name>
    <name type="common">Przewalski's horse</name>
    <name type="synonym">Equus caballus przewalskii</name>
    <dbReference type="NCBI Taxonomy" id="9798"/>
    <lineage>
        <taxon>Eukaryota</taxon>
        <taxon>Metazoa</taxon>
        <taxon>Chordata</taxon>
        <taxon>Craniata</taxon>
        <taxon>Vertebrata</taxon>
        <taxon>Euteleostomi</taxon>
        <taxon>Mammalia</taxon>
        <taxon>Eutheria</taxon>
        <taxon>Laurasiatheria</taxon>
        <taxon>Perissodactyla</taxon>
        <taxon>Equidae</taxon>
        <taxon>Equus</taxon>
    </lineage>
</organism>